<proteinExistence type="predicted"/>
<sequence>MPDKHPNTERWGGPGASHEDRSKPQPPRDDHRADGEATNTAYSHSSGGGGERDRRHAHDDGAKRTHQENSEQRAKP</sequence>
<dbReference type="RefSeq" id="WP_111515960.1">
    <property type="nucleotide sequence ID" value="NZ_QFYR01000004.1"/>
</dbReference>
<feature type="compositionally biased region" description="Basic and acidic residues" evidence="1">
    <location>
        <begin position="50"/>
        <end position="76"/>
    </location>
</feature>
<name>A0A328AA52_9CAUL</name>
<dbReference type="EMBL" id="QFYR01000004">
    <property type="protein sequence ID" value="RAK51425.1"/>
    <property type="molecule type" value="Genomic_DNA"/>
</dbReference>
<dbReference type="Proteomes" id="UP000249725">
    <property type="component" value="Unassembled WGS sequence"/>
</dbReference>
<dbReference type="AlphaFoldDB" id="A0A328AA52"/>
<evidence type="ECO:0000313" key="2">
    <source>
        <dbReference type="EMBL" id="RAK51425.1"/>
    </source>
</evidence>
<evidence type="ECO:0000256" key="1">
    <source>
        <dbReference type="SAM" id="MobiDB-lite"/>
    </source>
</evidence>
<keyword evidence="3" id="KW-1185">Reference proteome</keyword>
<feature type="region of interest" description="Disordered" evidence="1">
    <location>
        <begin position="1"/>
        <end position="76"/>
    </location>
</feature>
<reference evidence="3" key="1">
    <citation type="submission" date="2018-05" db="EMBL/GenBank/DDBJ databases">
        <authorList>
            <person name="Li X."/>
        </authorList>
    </citation>
    <scope>NUCLEOTIDE SEQUENCE [LARGE SCALE GENOMIC DNA]</scope>
    <source>
        <strain evidence="3">YIM 73061</strain>
    </source>
</reference>
<gene>
    <name evidence="2" type="ORF">DJ018_15925</name>
</gene>
<accession>A0A328AA52</accession>
<dbReference type="OrthoDB" id="7205490at2"/>
<comment type="caution">
    <text evidence="2">The sequence shown here is derived from an EMBL/GenBank/DDBJ whole genome shotgun (WGS) entry which is preliminary data.</text>
</comment>
<protein>
    <submittedName>
        <fullName evidence="2">Uncharacterized protein</fullName>
    </submittedName>
</protein>
<evidence type="ECO:0000313" key="3">
    <source>
        <dbReference type="Proteomes" id="UP000249725"/>
    </source>
</evidence>
<organism evidence="2 3">
    <name type="scientific">Phenylobacterium deserti</name>
    <dbReference type="NCBI Taxonomy" id="1914756"/>
    <lineage>
        <taxon>Bacteria</taxon>
        <taxon>Pseudomonadati</taxon>
        <taxon>Pseudomonadota</taxon>
        <taxon>Alphaproteobacteria</taxon>
        <taxon>Caulobacterales</taxon>
        <taxon>Caulobacteraceae</taxon>
        <taxon>Phenylobacterium</taxon>
    </lineage>
</organism>
<feature type="compositionally biased region" description="Basic and acidic residues" evidence="1">
    <location>
        <begin position="17"/>
        <end position="35"/>
    </location>
</feature>